<keyword evidence="2" id="KW-1185">Reference proteome</keyword>
<reference evidence="1" key="1">
    <citation type="submission" date="2021-04" db="EMBL/GenBank/DDBJ databases">
        <title>Pseudonocardia sp. nov., isolated from sandy soil of mangrove forest.</title>
        <authorList>
            <person name="Zan Z."/>
            <person name="Huang R."/>
            <person name="Liu W."/>
        </authorList>
    </citation>
    <scope>NUCLEOTIDE SEQUENCE</scope>
    <source>
        <strain evidence="1">S2-4</strain>
    </source>
</reference>
<dbReference type="RefSeq" id="WP_252440525.1">
    <property type="nucleotide sequence ID" value="NZ_JAGSOV010000040.1"/>
</dbReference>
<name>A0ABT1A2E2_9PSEU</name>
<dbReference type="EMBL" id="JAGSOV010000040">
    <property type="protein sequence ID" value="MCO1657126.1"/>
    <property type="molecule type" value="Genomic_DNA"/>
</dbReference>
<evidence type="ECO:0000313" key="2">
    <source>
        <dbReference type="Proteomes" id="UP001165283"/>
    </source>
</evidence>
<accession>A0ABT1A2E2</accession>
<keyword evidence="1" id="KW-0378">Hydrolase</keyword>
<sequence>MGDIALALGRIGGLTASAPVLERLTAAMRVMLDGIEGAGPQAAAVRVRVARTLRAAAQARNAGLGDDVAAPPVTEEEIQHNLRPLRAGAATARHTDWQQVEEGAHQAESYLRAHGVTEGLLDALVGALDHQHSYARAAVVRSLARIDRPESRDAMLAEVLEPGVPAEVRRACVAGLLAQVESAPSPAVRAARRWLVLAAAGRADALGSRLVAAELGAVVESTSDGLLVERSGYEIADLAATGLRVVVDGERPPQDGPVLPVTAADRRAAGPDWEPKFCPWRLDLAGPEPTLRLAPTTWREGNAFHRAMRRTAELAPEQVDLLADGWLRSTWWIPGIASVHAVALTADGQVLLTRRSASSPYAPGRWSAGFEEQLTDLDVGADDVLIAAARRGAGEELGAIAEVVSVEPVSLVVEMPILGVAPVLLVRLGAELAELRAAATGRTHDRELTDLAGIPADPDAIRDHLARRDPATLHPTAGLRLRILDRLLRRRA</sequence>
<dbReference type="InterPro" id="IPR015797">
    <property type="entry name" value="NUDIX_hydrolase-like_dom_sf"/>
</dbReference>
<proteinExistence type="predicted"/>
<organism evidence="1 2">
    <name type="scientific">Pseudonocardia humida</name>
    <dbReference type="NCBI Taxonomy" id="2800819"/>
    <lineage>
        <taxon>Bacteria</taxon>
        <taxon>Bacillati</taxon>
        <taxon>Actinomycetota</taxon>
        <taxon>Actinomycetes</taxon>
        <taxon>Pseudonocardiales</taxon>
        <taxon>Pseudonocardiaceae</taxon>
        <taxon>Pseudonocardia</taxon>
    </lineage>
</organism>
<dbReference type="GO" id="GO:0016787">
    <property type="term" value="F:hydrolase activity"/>
    <property type="evidence" value="ECO:0007669"/>
    <property type="project" value="UniProtKB-KW"/>
</dbReference>
<dbReference type="SUPFAM" id="SSF55811">
    <property type="entry name" value="Nudix"/>
    <property type="match status" value="1"/>
</dbReference>
<evidence type="ECO:0000313" key="1">
    <source>
        <dbReference type="EMBL" id="MCO1657126.1"/>
    </source>
</evidence>
<comment type="caution">
    <text evidence="1">The sequence shown here is derived from an EMBL/GenBank/DDBJ whole genome shotgun (WGS) entry which is preliminary data.</text>
</comment>
<protein>
    <submittedName>
        <fullName evidence="1">NUDIX hydrolase</fullName>
    </submittedName>
</protein>
<gene>
    <name evidence="1" type="ORF">KDL28_18870</name>
</gene>
<dbReference type="Gene3D" id="3.90.79.10">
    <property type="entry name" value="Nucleoside Triphosphate Pyrophosphohydrolase"/>
    <property type="match status" value="1"/>
</dbReference>
<dbReference type="Proteomes" id="UP001165283">
    <property type="component" value="Unassembled WGS sequence"/>
</dbReference>